<keyword evidence="3" id="KW-1185">Reference proteome</keyword>
<dbReference type="Pfam" id="PF01979">
    <property type="entry name" value="Amidohydro_1"/>
    <property type="match status" value="1"/>
</dbReference>
<dbReference type="Gene3D" id="3.20.20.140">
    <property type="entry name" value="Metal-dependent hydrolases"/>
    <property type="match status" value="1"/>
</dbReference>
<gene>
    <name evidence="2" type="ORF">ACFPZ3_56490</name>
</gene>
<evidence type="ECO:0000259" key="1">
    <source>
        <dbReference type="Pfam" id="PF01979"/>
    </source>
</evidence>
<dbReference type="SUPFAM" id="SSF51338">
    <property type="entry name" value="Composite domain of metallo-dependent hydrolases"/>
    <property type="match status" value="1"/>
</dbReference>
<dbReference type="SUPFAM" id="SSF51556">
    <property type="entry name" value="Metallo-dependent hydrolases"/>
    <property type="match status" value="1"/>
</dbReference>
<dbReference type="InterPro" id="IPR051781">
    <property type="entry name" value="Metallo-dep_Hydrolase"/>
</dbReference>
<accession>A0ABW1D5V1</accession>
<name>A0ABW1D5V1_9ACTN</name>
<feature type="domain" description="Amidohydrolase-related" evidence="1">
    <location>
        <begin position="54"/>
        <end position="379"/>
    </location>
</feature>
<dbReference type="PANTHER" id="PTHR43135:SF3">
    <property type="entry name" value="ALPHA-D-RIBOSE 1-METHYLPHOSPHONATE 5-TRIPHOSPHATE DIPHOSPHATASE"/>
    <property type="match status" value="1"/>
</dbReference>
<sequence>MTVVVRHATIITGRDQEVIEDGRVVADGDRIVEVGPDTGAVPSGATVLDATGCTVLPGLHNLHDHVARKTLRFPDGSGVGYRGRGDVLMRQPLPFLAYHTAANLAAQLRSGVTTIRDFGLPGITGIQAMRAVAEGIIPGPRLIAGGDPICITGGHASNWGAMEADGPVGVMTAVRKQIIAGAAVLKFMGSGGLGTYPEEDPGIPELGPDELAAGIAEAHKFHKRTATHAYSTEAIMNAIVAGTDTIEHGAFTDDAVVAAMLEHGTAFVPTLSSVIAIAFQHRLVGDQYLYQRILDDIVGPHMAGVALAWQAGVPVATGTDTNGEVVEELELIAEATGASVLEVLPSATRVAAEVAGLAGVTGMLEPGLAAEVLVADGDVIKEGLDVLRRPRWVLRSGAVHPGAPLPLGIRLSQLRNPTQQ</sequence>
<dbReference type="RefSeq" id="WP_379522739.1">
    <property type="nucleotide sequence ID" value="NZ_JBHSPA010000091.1"/>
</dbReference>
<proteinExistence type="predicted"/>
<comment type="caution">
    <text evidence="2">The sequence shown here is derived from an EMBL/GenBank/DDBJ whole genome shotgun (WGS) entry which is preliminary data.</text>
</comment>
<reference evidence="3" key="1">
    <citation type="journal article" date="2019" name="Int. J. Syst. Evol. Microbiol.">
        <title>The Global Catalogue of Microorganisms (GCM) 10K type strain sequencing project: providing services to taxonomists for standard genome sequencing and annotation.</title>
        <authorList>
            <consortium name="The Broad Institute Genomics Platform"/>
            <consortium name="The Broad Institute Genome Sequencing Center for Infectious Disease"/>
            <person name="Wu L."/>
            <person name="Ma J."/>
        </authorList>
    </citation>
    <scope>NUCLEOTIDE SEQUENCE [LARGE SCALE GENOMIC DNA]</scope>
    <source>
        <strain evidence="3">CCUG 53903</strain>
    </source>
</reference>
<organism evidence="2 3">
    <name type="scientific">Nonomuraea insulae</name>
    <dbReference type="NCBI Taxonomy" id="1616787"/>
    <lineage>
        <taxon>Bacteria</taxon>
        <taxon>Bacillati</taxon>
        <taxon>Actinomycetota</taxon>
        <taxon>Actinomycetes</taxon>
        <taxon>Streptosporangiales</taxon>
        <taxon>Streptosporangiaceae</taxon>
        <taxon>Nonomuraea</taxon>
    </lineage>
</organism>
<dbReference type="InterPro" id="IPR011059">
    <property type="entry name" value="Metal-dep_hydrolase_composite"/>
</dbReference>
<dbReference type="Gene3D" id="2.30.40.10">
    <property type="entry name" value="Urease, subunit C, domain 1"/>
    <property type="match status" value="1"/>
</dbReference>
<dbReference type="EMBL" id="JBHSPA010000091">
    <property type="protein sequence ID" value="MFC5833314.1"/>
    <property type="molecule type" value="Genomic_DNA"/>
</dbReference>
<evidence type="ECO:0000313" key="2">
    <source>
        <dbReference type="EMBL" id="MFC5833314.1"/>
    </source>
</evidence>
<evidence type="ECO:0000313" key="3">
    <source>
        <dbReference type="Proteomes" id="UP001596058"/>
    </source>
</evidence>
<protein>
    <submittedName>
        <fullName evidence="2">Amidohydrolase family protein</fullName>
    </submittedName>
</protein>
<dbReference type="PANTHER" id="PTHR43135">
    <property type="entry name" value="ALPHA-D-RIBOSE 1-METHYLPHOSPHONATE 5-TRIPHOSPHATE DIPHOSPHATASE"/>
    <property type="match status" value="1"/>
</dbReference>
<dbReference type="InterPro" id="IPR032466">
    <property type="entry name" value="Metal_Hydrolase"/>
</dbReference>
<dbReference type="InterPro" id="IPR006680">
    <property type="entry name" value="Amidohydro-rel"/>
</dbReference>
<dbReference type="Proteomes" id="UP001596058">
    <property type="component" value="Unassembled WGS sequence"/>
</dbReference>